<dbReference type="CDD" id="cd00096">
    <property type="entry name" value="Ig"/>
    <property type="match status" value="1"/>
</dbReference>
<reference evidence="3 4" key="1">
    <citation type="journal article" date="2023" name="Genes (Basel)">
        <title>Chromosome-Level Genome Assembly and Circadian Gene Repertoire of the Patagonia Blennie Eleginops maclovinus-The Closest Ancestral Proxy of Antarctic Cryonotothenioids.</title>
        <authorList>
            <person name="Cheng C.C."/>
            <person name="Rivera-Colon A.G."/>
            <person name="Minhas B.F."/>
            <person name="Wilson L."/>
            <person name="Rayamajhi N."/>
            <person name="Vargas-Chacoff L."/>
            <person name="Catchen J.M."/>
        </authorList>
    </citation>
    <scope>NUCLEOTIDE SEQUENCE [LARGE SCALE GENOMIC DNA]</scope>
    <source>
        <strain evidence="3">JMC-PN-2008</strain>
    </source>
</reference>
<dbReference type="PANTHER" id="PTHR46013">
    <property type="entry name" value="VASCULAR CELL ADHESION MOLECULE 1"/>
    <property type="match status" value="1"/>
</dbReference>
<dbReference type="SMART" id="SM00409">
    <property type="entry name" value="IG"/>
    <property type="match status" value="3"/>
</dbReference>
<name>A0AAN7XLD8_ELEMC</name>
<dbReference type="PROSITE" id="PS50835">
    <property type="entry name" value="IG_LIKE"/>
    <property type="match status" value="2"/>
</dbReference>
<evidence type="ECO:0000313" key="4">
    <source>
        <dbReference type="Proteomes" id="UP001346869"/>
    </source>
</evidence>
<dbReference type="AlphaFoldDB" id="A0AAN7XLD8"/>
<dbReference type="Pfam" id="PF13895">
    <property type="entry name" value="Ig_2"/>
    <property type="match status" value="1"/>
</dbReference>
<dbReference type="InterPro" id="IPR003598">
    <property type="entry name" value="Ig_sub2"/>
</dbReference>
<dbReference type="InterPro" id="IPR013783">
    <property type="entry name" value="Ig-like_fold"/>
</dbReference>
<dbReference type="PANTHER" id="PTHR46013:SF4">
    <property type="entry name" value="B-CELL RECEPTOR CD22-RELATED"/>
    <property type="match status" value="1"/>
</dbReference>
<keyword evidence="1" id="KW-0472">Membrane</keyword>
<feature type="domain" description="Ig-like" evidence="2">
    <location>
        <begin position="178"/>
        <end position="266"/>
    </location>
</feature>
<evidence type="ECO:0000256" key="1">
    <source>
        <dbReference type="SAM" id="Phobius"/>
    </source>
</evidence>
<evidence type="ECO:0000313" key="3">
    <source>
        <dbReference type="EMBL" id="KAK5862665.1"/>
    </source>
</evidence>
<dbReference type="EMBL" id="JAUZQC010000012">
    <property type="protein sequence ID" value="KAK5862665.1"/>
    <property type="molecule type" value="Genomic_DNA"/>
</dbReference>
<gene>
    <name evidence="3" type="ORF">PBY51_018035</name>
</gene>
<sequence length="409" mass="44341">MRAAHLTVRELTTVVEPSTLTEGEGVRLSCVSGCSTRVNIVWFRDGQPVPQPGFQATREDAGRYYCAIFGQEMVRSASVALNVQYAPKKVTLLMTPSVLKGSAVTFTCSSDANPPVPQNGYSLHKDGHLISSGQVHTMSNIQPHHSGLYSCQAWNNISQSGISHINSTQLHLDVLYRPENISISIDSPEVVEGSSVNLSCSSAANPAAHNYTWFRQSAASSLSSMLQVGSGQVLSLPSVDVSHTGLYLCTARNQLGENNSTELMLTMKKQYKGELAVPILAGIGVCAFVALLLALLLFWLKHRNHAEKKTLFDFKLSGEGSSSSDPSDSVYANIEPYPPPVTQDITLSQRMSHHEHEAPMSYEDDVTYATVTINPRNSTLPNRMNSRSIAGDNDESVIYAALAKPAESV</sequence>
<keyword evidence="1" id="KW-0812">Transmembrane</keyword>
<organism evidence="3 4">
    <name type="scientific">Eleginops maclovinus</name>
    <name type="common">Patagonian blennie</name>
    <name type="synonym">Eleginus maclovinus</name>
    <dbReference type="NCBI Taxonomy" id="56733"/>
    <lineage>
        <taxon>Eukaryota</taxon>
        <taxon>Metazoa</taxon>
        <taxon>Chordata</taxon>
        <taxon>Craniata</taxon>
        <taxon>Vertebrata</taxon>
        <taxon>Euteleostomi</taxon>
        <taxon>Actinopterygii</taxon>
        <taxon>Neopterygii</taxon>
        <taxon>Teleostei</taxon>
        <taxon>Neoteleostei</taxon>
        <taxon>Acanthomorphata</taxon>
        <taxon>Eupercaria</taxon>
        <taxon>Perciformes</taxon>
        <taxon>Notothenioidei</taxon>
        <taxon>Eleginopidae</taxon>
        <taxon>Eleginops</taxon>
    </lineage>
</organism>
<protein>
    <recommendedName>
        <fullName evidence="2">Ig-like domain-containing protein</fullName>
    </recommendedName>
</protein>
<dbReference type="SUPFAM" id="SSF48726">
    <property type="entry name" value="Immunoglobulin"/>
    <property type="match status" value="2"/>
</dbReference>
<keyword evidence="4" id="KW-1185">Reference proteome</keyword>
<dbReference type="Pfam" id="PF13927">
    <property type="entry name" value="Ig_3"/>
    <property type="match status" value="1"/>
</dbReference>
<dbReference type="SMART" id="SM00408">
    <property type="entry name" value="IGc2"/>
    <property type="match status" value="3"/>
</dbReference>
<dbReference type="InterPro" id="IPR003599">
    <property type="entry name" value="Ig_sub"/>
</dbReference>
<comment type="caution">
    <text evidence="3">The sequence shown here is derived from an EMBL/GenBank/DDBJ whole genome shotgun (WGS) entry which is preliminary data.</text>
</comment>
<accession>A0AAN7XLD8</accession>
<dbReference type="InterPro" id="IPR036179">
    <property type="entry name" value="Ig-like_dom_sf"/>
</dbReference>
<reference evidence="3 4" key="2">
    <citation type="journal article" date="2023" name="Mol. Biol. Evol.">
        <title>Genomics of Secondarily Temperate Adaptation in the Only Non-Antarctic Icefish.</title>
        <authorList>
            <person name="Rivera-Colon A.G."/>
            <person name="Rayamajhi N."/>
            <person name="Minhas B.F."/>
            <person name="Madrigal G."/>
            <person name="Bilyk K.T."/>
            <person name="Yoon V."/>
            <person name="Hune M."/>
            <person name="Gregory S."/>
            <person name="Cheng C.H.C."/>
            <person name="Catchen J.M."/>
        </authorList>
    </citation>
    <scope>NUCLEOTIDE SEQUENCE [LARGE SCALE GENOMIC DNA]</scope>
    <source>
        <strain evidence="3">JMC-PN-2008</strain>
    </source>
</reference>
<feature type="domain" description="Ig-like" evidence="2">
    <location>
        <begin position="9"/>
        <end position="163"/>
    </location>
</feature>
<dbReference type="Gene3D" id="2.60.40.10">
    <property type="entry name" value="Immunoglobulins"/>
    <property type="match status" value="3"/>
</dbReference>
<proteinExistence type="predicted"/>
<evidence type="ECO:0000259" key="2">
    <source>
        <dbReference type="PROSITE" id="PS50835"/>
    </source>
</evidence>
<dbReference type="InterPro" id="IPR007110">
    <property type="entry name" value="Ig-like_dom"/>
</dbReference>
<feature type="transmembrane region" description="Helical" evidence="1">
    <location>
        <begin position="275"/>
        <end position="300"/>
    </location>
</feature>
<dbReference type="Proteomes" id="UP001346869">
    <property type="component" value="Unassembled WGS sequence"/>
</dbReference>
<keyword evidence="1" id="KW-1133">Transmembrane helix</keyword>